<dbReference type="OMA" id="MMGICPL"/>
<accession>A0A653V150</accession>
<organism evidence="1 2">
    <name type="scientific">Bacillus mycoides</name>
    <dbReference type="NCBI Taxonomy" id="1405"/>
    <lineage>
        <taxon>Bacteria</taxon>
        <taxon>Bacillati</taxon>
        <taxon>Bacillota</taxon>
        <taxon>Bacilli</taxon>
        <taxon>Bacillales</taxon>
        <taxon>Bacillaceae</taxon>
        <taxon>Bacillus</taxon>
        <taxon>Bacillus cereus group</taxon>
    </lineage>
</organism>
<evidence type="ECO:0000313" key="2">
    <source>
        <dbReference type="Proteomes" id="UP000437562"/>
    </source>
</evidence>
<gene>
    <name evidence="1" type="ORF">BACI71_20012</name>
</gene>
<dbReference type="Proteomes" id="UP000437562">
    <property type="component" value="Unassembled WGS sequence"/>
</dbReference>
<protein>
    <submittedName>
        <fullName evidence="1">Uncharacterized protein</fullName>
    </submittedName>
</protein>
<dbReference type="AlphaFoldDB" id="A0A653V150"/>
<reference evidence="1 2" key="1">
    <citation type="submission" date="2019-10" db="EMBL/GenBank/DDBJ databases">
        <authorList>
            <person name="Karimi E."/>
        </authorList>
    </citation>
    <scope>NUCLEOTIDE SEQUENCE [LARGE SCALE GENOMIC DNA]</scope>
    <source>
        <strain evidence="1">Bacillus sp. 71</strain>
    </source>
</reference>
<name>A0A653V150_BACMY</name>
<dbReference type="EMBL" id="CABWMC010000012">
    <property type="protein sequence ID" value="VXB99841.1"/>
    <property type="molecule type" value="Genomic_DNA"/>
</dbReference>
<evidence type="ECO:0000313" key="1">
    <source>
        <dbReference type="EMBL" id="VXB99841.1"/>
    </source>
</evidence>
<sequence>MMGICPLCNALESQTYSCQNCQGILQDYGKTVDYIDDYSAYMDQELLSAVDGLTHNNSQEYCNHVFYCGVCNVETEVVVKLV</sequence>
<proteinExistence type="predicted"/>